<dbReference type="GO" id="GO:0003700">
    <property type="term" value="F:DNA-binding transcription factor activity"/>
    <property type="evidence" value="ECO:0007669"/>
    <property type="project" value="InterPro"/>
</dbReference>
<dbReference type="SUPFAM" id="SSF46689">
    <property type="entry name" value="Homeodomain-like"/>
    <property type="match status" value="1"/>
</dbReference>
<dbReference type="InterPro" id="IPR018060">
    <property type="entry name" value="HTH_AraC"/>
</dbReference>
<dbReference type="InterPro" id="IPR020449">
    <property type="entry name" value="Tscrpt_reg_AraC-type_HTH"/>
</dbReference>
<dbReference type="PRINTS" id="PR00032">
    <property type="entry name" value="HTHARAC"/>
</dbReference>
<dbReference type="SUPFAM" id="SSF51215">
    <property type="entry name" value="Regulatory protein AraC"/>
    <property type="match status" value="1"/>
</dbReference>
<dbReference type="PANTHER" id="PTHR43280:SF32">
    <property type="entry name" value="TRANSCRIPTIONAL REGULATORY PROTEIN"/>
    <property type="match status" value="1"/>
</dbReference>
<reference evidence="5" key="1">
    <citation type="journal article" date="2015" name="Nature">
        <title>Complex archaea that bridge the gap between prokaryotes and eukaryotes.</title>
        <authorList>
            <person name="Spang A."/>
            <person name="Saw J.H."/>
            <person name="Jorgensen S.L."/>
            <person name="Zaremba-Niedzwiedzka K."/>
            <person name="Martijn J."/>
            <person name="Lind A.E."/>
            <person name="van Eijk R."/>
            <person name="Schleper C."/>
            <person name="Guy L."/>
            <person name="Ettema T.J."/>
        </authorList>
    </citation>
    <scope>NUCLEOTIDE SEQUENCE</scope>
</reference>
<dbReference type="InterPro" id="IPR003313">
    <property type="entry name" value="AraC-bd"/>
</dbReference>
<dbReference type="InterPro" id="IPR009057">
    <property type="entry name" value="Homeodomain-like_sf"/>
</dbReference>
<keyword evidence="3" id="KW-0804">Transcription</keyword>
<feature type="domain" description="HTH araC/xylS-type" evidence="4">
    <location>
        <begin position="213"/>
        <end position="311"/>
    </location>
</feature>
<evidence type="ECO:0000256" key="2">
    <source>
        <dbReference type="ARBA" id="ARBA00023125"/>
    </source>
</evidence>
<dbReference type="GO" id="GO:0043565">
    <property type="term" value="F:sequence-specific DNA binding"/>
    <property type="evidence" value="ECO:0007669"/>
    <property type="project" value="InterPro"/>
</dbReference>
<proteinExistence type="predicted"/>
<dbReference type="SMART" id="SM00342">
    <property type="entry name" value="HTH_ARAC"/>
    <property type="match status" value="1"/>
</dbReference>
<comment type="caution">
    <text evidence="5">The sequence shown here is derived from an EMBL/GenBank/DDBJ whole genome shotgun (WGS) entry which is preliminary data.</text>
</comment>
<dbReference type="EMBL" id="LAZR01003177">
    <property type="protein sequence ID" value="KKN21127.1"/>
    <property type="molecule type" value="Genomic_DNA"/>
</dbReference>
<dbReference type="Gene3D" id="2.60.120.10">
    <property type="entry name" value="Jelly Rolls"/>
    <property type="match status" value="1"/>
</dbReference>
<evidence type="ECO:0000259" key="4">
    <source>
        <dbReference type="PROSITE" id="PS01124"/>
    </source>
</evidence>
<evidence type="ECO:0000256" key="3">
    <source>
        <dbReference type="ARBA" id="ARBA00023163"/>
    </source>
</evidence>
<gene>
    <name evidence="5" type="ORF">LCGC14_0928590</name>
</gene>
<dbReference type="InterPro" id="IPR037923">
    <property type="entry name" value="HTH-like"/>
</dbReference>
<keyword evidence="2" id="KW-0238">DNA-binding</keyword>
<dbReference type="Pfam" id="PF12833">
    <property type="entry name" value="HTH_18"/>
    <property type="match status" value="1"/>
</dbReference>
<dbReference type="Pfam" id="PF02311">
    <property type="entry name" value="AraC_binding"/>
    <property type="match status" value="1"/>
</dbReference>
<keyword evidence="1" id="KW-0805">Transcription regulation</keyword>
<dbReference type="AlphaFoldDB" id="A0A0F9P9J4"/>
<dbReference type="PROSITE" id="PS01124">
    <property type="entry name" value="HTH_ARAC_FAMILY_2"/>
    <property type="match status" value="1"/>
</dbReference>
<sequence length="314" mass="37096">MERMVSCLTSDLVLLGHLIDCLMRKIPIVNLQNLGLDNQWDDFNVDFLSTHLEEHNTTTSSLHKHNFFFCVLFTKGRGTHKIDFDTYAIEPGSVFFFRAGQAHYWEFETPPEGYIFSHSRNFYESPYLSDKLNQFPFYRSIKNPPFLRLSRPDIENLEPSFRDLIKEFRCDSIFKRSKILSLVNLIYVDLSRHYISSDKTLKIVSPTYMKIIERFEMEIERHYKEEKSPRFYADMIFISTKHLNRIIRTSLDVTASELIIDRVILEAKRLMLRSENSLTAISLSLGYQDYAYFSRVFKRRTGVSPKKFLAEISR</sequence>
<dbReference type="Gene3D" id="1.10.10.60">
    <property type="entry name" value="Homeodomain-like"/>
    <property type="match status" value="1"/>
</dbReference>
<name>A0A0F9P9J4_9ZZZZ</name>
<organism evidence="5">
    <name type="scientific">marine sediment metagenome</name>
    <dbReference type="NCBI Taxonomy" id="412755"/>
    <lineage>
        <taxon>unclassified sequences</taxon>
        <taxon>metagenomes</taxon>
        <taxon>ecological metagenomes</taxon>
    </lineage>
</organism>
<accession>A0A0F9P9J4</accession>
<evidence type="ECO:0000256" key="1">
    <source>
        <dbReference type="ARBA" id="ARBA00023015"/>
    </source>
</evidence>
<dbReference type="InterPro" id="IPR014710">
    <property type="entry name" value="RmlC-like_jellyroll"/>
</dbReference>
<dbReference type="PANTHER" id="PTHR43280">
    <property type="entry name" value="ARAC-FAMILY TRANSCRIPTIONAL REGULATOR"/>
    <property type="match status" value="1"/>
</dbReference>
<protein>
    <recommendedName>
        <fullName evidence="4">HTH araC/xylS-type domain-containing protein</fullName>
    </recommendedName>
</protein>
<evidence type="ECO:0000313" key="5">
    <source>
        <dbReference type="EMBL" id="KKN21127.1"/>
    </source>
</evidence>